<dbReference type="PANTHER" id="PTHR32196">
    <property type="entry name" value="ABC TRANSPORTER PERMEASE PROTEIN YPHD-RELATED-RELATED"/>
    <property type="match status" value="1"/>
</dbReference>
<dbReference type="Proteomes" id="UP000005268">
    <property type="component" value="Chromosome"/>
</dbReference>
<evidence type="ECO:0000256" key="8">
    <source>
        <dbReference type="ARBA" id="ARBA00023136"/>
    </source>
</evidence>
<dbReference type="HOGENOM" id="CLU_028880_4_3_6"/>
<organism evidence="10 11">
    <name type="scientific">Pseudomonas putida ND6</name>
    <dbReference type="NCBI Taxonomy" id="231023"/>
    <lineage>
        <taxon>Bacteria</taxon>
        <taxon>Pseudomonadati</taxon>
        <taxon>Pseudomonadota</taxon>
        <taxon>Gammaproteobacteria</taxon>
        <taxon>Pseudomonadales</taxon>
        <taxon>Pseudomonadaceae</taxon>
        <taxon>Pseudomonas</taxon>
    </lineage>
</organism>
<sequence length="328" mass="33747">MSDSLSAPQPAGLTGLSGQALLRLVMPTLFAAVLLFFALKAPGFLTVGNLSSLLLNNFVLLAIVSIGMTYAIAAGGIDLSVGTALDFSALTFVLLLNAGFGLYVAIPGGLLAGSLAGLFNAGLIAGLRISPFLATLGTLFIGSSVQKLLSDGGQPIYLEAQVRSGLASERLLGVPLPLLLVALLALMYGVVLARGRLGREIIVLGSQPLVARYSGLAQRRIAALVFIASAFASALAGILLPATVNAYAPMSGNAFLMNAIGAVFIGATLSLYNRVNVPGTLLGVLFLNVTANGLLLIGWNFFWQQVATGVLILSVLLFSFASRRLGAG</sequence>
<evidence type="ECO:0000256" key="1">
    <source>
        <dbReference type="ARBA" id="ARBA00004429"/>
    </source>
</evidence>
<reference evidence="10 11" key="1">
    <citation type="journal article" date="2012" name="J. Bacteriol.">
        <title>Complete Genome Sequence of the Naphthalene-Degrading Pseudomonas putida Strain ND6.</title>
        <authorList>
            <person name="Li S."/>
            <person name="Zhao H."/>
            <person name="Li Y."/>
            <person name="Niu S."/>
            <person name="Cai B."/>
        </authorList>
    </citation>
    <scope>NUCLEOTIDE SEQUENCE [LARGE SCALE GENOMIC DNA]</scope>
    <source>
        <strain evidence="10 11">ND6</strain>
    </source>
</reference>
<feature type="transmembrane region" description="Helical" evidence="9">
    <location>
        <begin position="221"/>
        <end position="242"/>
    </location>
</feature>
<dbReference type="InterPro" id="IPR001851">
    <property type="entry name" value="ABC_transp_permease"/>
</dbReference>
<keyword evidence="3" id="KW-0813">Transport</keyword>
<feature type="transmembrane region" description="Helical" evidence="9">
    <location>
        <begin position="254"/>
        <end position="272"/>
    </location>
</feature>
<evidence type="ECO:0000313" key="10">
    <source>
        <dbReference type="EMBL" id="AFK72101.1"/>
    </source>
</evidence>
<keyword evidence="8 9" id="KW-0472">Membrane</keyword>
<name>I3V2Y0_PSEPU</name>
<evidence type="ECO:0000256" key="2">
    <source>
        <dbReference type="ARBA" id="ARBA00007942"/>
    </source>
</evidence>
<feature type="transmembrane region" description="Helical" evidence="9">
    <location>
        <begin position="303"/>
        <end position="321"/>
    </location>
</feature>
<feature type="transmembrane region" description="Helical" evidence="9">
    <location>
        <begin position="279"/>
        <end position="297"/>
    </location>
</feature>
<dbReference type="AlphaFoldDB" id="I3V2Y0"/>
<dbReference type="Pfam" id="PF02653">
    <property type="entry name" value="BPD_transp_2"/>
    <property type="match status" value="1"/>
</dbReference>
<keyword evidence="5" id="KW-0997">Cell inner membrane</keyword>
<accession>I3V2Y0</accession>
<feature type="transmembrane region" description="Helical" evidence="9">
    <location>
        <begin position="53"/>
        <end position="75"/>
    </location>
</feature>
<dbReference type="EMBL" id="CP003588">
    <property type="protein sequence ID" value="AFK72101.1"/>
    <property type="molecule type" value="Genomic_DNA"/>
</dbReference>
<comment type="subcellular location">
    <subcellularLocation>
        <location evidence="1">Cell inner membrane</location>
        <topology evidence="1">Multi-pass membrane protein</topology>
    </subcellularLocation>
</comment>
<evidence type="ECO:0000256" key="5">
    <source>
        <dbReference type="ARBA" id="ARBA00022519"/>
    </source>
</evidence>
<evidence type="ECO:0000256" key="3">
    <source>
        <dbReference type="ARBA" id="ARBA00022448"/>
    </source>
</evidence>
<dbReference type="KEGG" id="ppi:YSA_09821"/>
<dbReference type="GO" id="GO:0022857">
    <property type="term" value="F:transmembrane transporter activity"/>
    <property type="evidence" value="ECO:0007669"/>
    <property type="project" value="InterPro"/>
</dbReference>
<feature type="transmembrane region" description="Helical" evidence="9">
    <location>
        <begin position="87"/>
        <end position="106"/>
    </location>
</feature>
<dbReference type="PANTHER" id="PTHR32196:SF21">
    <property type="entry name" value="ABC TRANSPORTER PERMEASE PROTEIN YPHD-RELATED"/>
    <property type="match status" value="1"/>
</dbReference>
<evidence type="ECO:0000256" key="6">
    <source>
        <dbReference type="ARBA" id="ARBA00022692"/>
    </source>
</evidence>
<dbReference type="RefSeq" id="WP_014756371.1">
    <property type="nucleotide sequence ID" value="NC_017986.1"/>
</dbReference>
<comment type="similarity">
    <text evidence="2">Belongs to the binding-protein-dependent transport system permease family. AraH/RbsC subfamily.</text>
</comment>
<evidence type="ECO:0000256" key="7">
    <source>
        <dbReference type="ARBA" id="ARBA00022989"/>
    </source>
</evidence>
<evidence type="ECO:0000313" key="11">
    <source>
        <dbReference type="Proteomes" id="UP000005268"/>
    </source>
</evidence>
<dbReference type="PATRIC" id="fig|231023.4.peg.4719"/>
<feature type="transmembrane region" description="Helical" evidence="9">
    <location>
        <begin position="118"/>
        <end position="141"/>
    </location>
</feature>
<dbReference type="GO" id="GO:0005886">
    <property type="term" value="C:plasma membrane"/>
    <property type="evidence" value="ECO:0007669"/>
    <property type="project" value="UniProtKB-SubCell"/>
</dbReference>
<feature type="transmembrane region" description="Helical" evidence="9">
    <location>
        <begin position="172"/>
        <end position="193"/>
    </location>
</feature>
<dbReference type="CDD" id="cd06579">
    <property type="entry name" value="TM_PBP1_transp_AraH_like"/>
    <property type="match status" value="1"/>
</dbReference>
<evidence type="ECO:0000256" key="9">
    <source>
        <dbReference type="SAM" id="Phobius"/>
    </source>
</evidence>
<evidence type="ECO:0000256" key="4">
    <source>
        <dbReference type="ARBA" id="ARBA00022475"/>
    </source>
</evidence>
<keyword evidence="7 9" id="KW-1133">Transmembrane helix</keyword>
<feature type="transmembrane region" description="Helical" evidence="9">
    <location>
        <begin position="20"/>
        <end position="41"/>
    </location>
</feature>
<protein>
    <submittedName>
        <fullName evidence="10">Inner-membrane translocator</fullName>
    </submittedName>
</protein>
<gene>
    <name evidence="10" type="ORF">YSA_09821</name>
</gene>
<keyword evidence="4" id="KW-1003">Cell membrane</keyword>
<keyword evidence="6 9" id="KW-0812">Transmembrane</keyword>
<proteinExistence type="inferred from homology"/>